<sequence>MFPGTHAAKNPDKLAALLVDTGDQLSYGELDDRSIRLARVFAGAGLRKGDGVAVLSPNDLRFFEVLWAAMRSGLYFTPVNHHLTAEEVAYIVNDSGASALVVSESKRELAEEVAGLVPGLRLRLAYGGEVAGYDDYAQALCGASAEPLGEEPCGAAMMYSSGTTGRPKGVRPPLPDRQVDEPDMLSLVLANGFGLTEDVVYGSPAPIYHAAPLGWCGAVQRLGGTVVMTKKFDPEQLLATIEKYRVTAAQFVPTMFVRMLKLDEDVRTRHDVSSLKLAIHAAAPCPVEVKRKMLDWFGPILVEYYGGTEGNGLTIINTEQWLAKPGSVGKAALGVLHICDDDGNELPVGEIGTVYFEREIVPFTYHNDPEKTRSSQHPEHPTWTTLGDIGRLDEDGFLFLTDRKAFTIISGGVNIYPQEIENALALHPAIIDVAVIGVPDPEMGESVLAFVQPAPGAQPGPELEREIIEFVRSRIARFKAPRAVRFVNDLPRTPTGKLVKGELKRAYLAETGG</sequence>
<dbReference type="InterPro" id="IPR020845">
    <property type="entry name" value="AMP-binding_CS"/>
</dbReference>
<dbReference type="InterPro" id="IPR042099">
    <property type="entry name" value="ANL_N_sf"/>
</dbReference>
<dbReference type="PANTHER" id="PTHR24096">
    <property type="entry name" value="LONG-CHAIN-FATTY-ACID--COA LIGASE"/>
    <property type="match status" value="1"/>
</dbReference>
<dbReference type="PANTHER" id="PTHR24096:SF323">
    <property type="entry name" value="BLR3536 PROTEIN"/>
    <property type="match status" value="1"/>
</dbReference>
<comment type="caution">
    <text evidence="3">The sequence shown here is derived from an EMBL/GenBank/DDBJ whole genome shotgun (WGS) entry which is preliminary data.</text>
</comment>
<dbReference type="Proteomes" id="UP001428817">
    <property type="component" value="Unassembled WGS sequence"/>
</dbReference>
<proteinExistence type="predicted"/>
<name>A0ABP9R1J6_9PSEU</name>
<organism evidence="3 4">
    <name type="scientific">Pseudonocardia eucalypti</name>
    <dbReference type="NCBI Taxonomy" id="648755"/>
    <lineage>
        <taxon>Bacteria</taxon>
        <taxon>Bacillati</taxon>
        <taxon>Actinomycetota</taxon>
        <taxon>Actinomycetes</taxon>
        <taxon>Pseudonocardiales</taxon>
        <taxon>Pseudonocardiaceae</taxon>
        <taxon>Pseudonocardia</taxon>
    </lineage>
</organism>
<dbReference type="InterPro" id="IPR025110">
    <property type="entry name" value="AMP-bd_C"/>
</dbReference>
<gene>
    <name evidence="3" type="ORF">GCM10023321_67750</name>
</gene>
<dbReference type="InterPro" id="IPR000873">
    <property type="entry name" value="AMP-dep_synth/lig_dom"/>
</dbReference>
<dbReference type="EMBL" id="BAABJP010000044">
    <property type="protein sequence ID" value="GAA5170522.1"/>
    <property type="molecule type" value="Genomic_DNA"/>
</dbReference>
<feature type="domain" description="AMP-binding enzyme C-terminal" evidence="2">
    <location>
        <begin position="419"/>
        <end position="497"/>
    </location>
</feature>
<dbReference type="Pfam" id="PF13193">
    <property type="entry name" value="AMP-binding_C"/>
    <property type="match status" value="1"/>
</dbReference>
<feature type="domain" description="AMP-dependent synthetase/ligase" evidence="1">
    <location>
        <begin position="6"/>
        <end position="358"/>
    </location>
</feature>
<dbReference type="Gene3D" id="3.40.50.12780">
    <property type="entry name" value="N-terminal domain of ligase-like"/>
    <property type="match status" value="1"/>
</dbReference>
<evidence type="ECO:0000259" key="1">
    <source>
        <dbReference type="Pfam" id="PF00501"/>
    </source>
</evidence>
<dbReference type="PROSITE" id="PS00455">
    <property type="entry name" value="AMP_BINDING"/>
    <property type="match status" value="1"/>
</dbReference>
<keyword evidence="4" id="KW-1185">Reference proteome</keyword>
<evidence type="ECO:0000313" key="4">
    <source>
        <dbReference type="Proteomes" id="UP001428817"/>
    </source>
</evidence>
<evidence type="ECO:0000313" key="3">
    <source>
        <dbReference type="EMBL" id="GAA5170522.1"/>
    </source>
</evidence>
<dbReference type="InterPro" id="IPR045851">
    <property type="entry name" value="AMP-bd_C_sf"/>
</dbReference>
<dbReference type="RefSeq" id="WP_185059981.1">
    <property type="nucleotide sequence ID" value="NZ_BAABJP010000044.1"/>
</dbReference>
<dbReference type="Gene3D" id="3.30.300.30">
    <property type="match status" value="1"/>
</dbReference>
<accession>A0ABP9R1J6</accession>
<protein>
    <submittedName>
        <fullName evidence="3">Acyl-CoA synthetase</fullName>
    </submittedName>
</protein>
<dbReference type="SUPFAM" id="SSF56801">
    <property type="entry name" value="Acetyl-CoA synthetase-like"/>
    <property type="match status" value="1"/>
</dbReference>
<dbReference type="Pfam" id="PF00501">
    <property type="entry name" value="AMP-binding"/>
    <property type="match status" value="1"/>
</dbReference>
<reference evidence="4" key="1">
    <citation type="journal article" date="2019" name="Int. J. Syst. Evol. Microbiol.">
        <title>The Global Catalogue of Microorganisms (GCM) 10K type strain sequencing project: providing services to taxonomists for standard genome sequencing and annotation.</title>
        <authorList>
            <consortium name="The Broad Institute Genomics Platform"/>
            <consortium name="The Broad Institute Genome Sequencing Center for Infectious Disease"/>
            <person name="Wu L."/>
            <person name="Ma J."/>
        </authorList>
    </citation>
    <scope>NUCLEOTIDE SEQUENCE [LARGE SCALE GENOMIC DNA]</scope>
    <source>
        <strain evidence="4">JCM 18303</strain>
    </source>
</reference>
<evidence type="ECO:0000259" key="2">
    <source>
        <dbReference type="Pfam" id="PF13193"/>
    </source>
</evidence>